<keyword evidence="2" id="KW-0472">Membrane</keyword>
<dbReference type="RefSeq" id="WP_241552198.1">
    <property type="nucleotide sequence ID" value="NZ_JANCNS010000003.1"/>
</dbReference>
<keyword evidence="2" id="KW-0812">Transmembrane</keyword>
<sequence length="112" mass="12958">MEIFIFWLIFSLVVGFIGSNRKIGFWAAFLLSLLLSPLLGLIIALVSKSNDSYDYENKVLKNQNEQNDKLSKIAQNSAHSISEELKNLKLLREQNEITEEEFQKLRRKIINS</sequence>
<gene>
    <name evidence="3" type="ORF">MKO06_15600</name>
</gene>
<evidence type="ECO:0000313" key="4">
    <source>
        <dbReference type="Proteomes" id="UP001155280"/>
    </source>
</evidence>
<evidence type="ECO:0000256" key="1">
    <source>
        <dbReference type="SAM" id="Coils"/>
    </source>
</evidence>
<keyword evidence="1" id="KW-0175">Coiled coil</keyword>
<keyword evidence="4" id="KW-1185">Reference proteome</keyword>
<name>A0A9X2KZZ4_9FLAO</name>
<evidence type="ECO:0000313" key="3">
    <source>
        <dbReference type="EMBL" id="MCP9201334.1"/>
    </source>
</evidence>
<accession>A0A9X2KZZ4</accession>
<keyword evidence="2" id="KW-1133">Transmembrane helix</keyword>
<dbReference type="AlphaFoldDB" id="A0A9X2KZZ4"/>
<dbReference type="EMBL" id="JANCNS010000003">
    <property type="protein sequence ID" value="MCP9201334.1"/>
    <property type="molecule type" value="Genomic_DNA"/>
</dbReference>
<dbReference type="Proteomes" id="UP001155280">
    <property type="component" value="Unassembled WGS sequence"/>
</dbReference>
<organism evidence="3 4">
    <name type="scientific">Christiangramia oceanisediminis</name>
    <dbReference type="NCBI Taxonomy" id="2920386"/>
    <lineage>
        <taxon>Bacteria</taxon>
        <taxon>Pseudomonadati</taxon>
        <taxon>Bacteroidota</taxon>
        <taxon>Flavobacteriia</taxon>
        <taxon>Flavobacteriales</taxon>
        <taxon>Flavobacteriaceae</taxon>
        <taxon>Christiangramia</taxon>
    </lineage>
</organism>
<comment type="caution">
    <text evidence="3">The sequence shown here is derived from an EMBL/GenBank/DDBJ whole genome shotgun (WGS) entry which is preliminary data.</text>
</comment>
<feature type="transmembrane region" description="Helical" evidence="2">
    <location>
        <begin position="25"/>
        <end position="46"/>
    </location>
</feature>
<feature type="coiled-coil region" evidence="1">
    <location>
        <begin position="81"/>
        <end position="108"/>
    </location>
</feature>
<proteinExistence type="predicted"/>
<evidence type="ECO:0000256" key="2">
    <source>
        <dbReference type="SAM" id="Phobius"/>
    </source>
</evidence>
<protein>
    <submittedName>
        <fullName evidence="3">SHOCT domain-containing protein</fullName>
    </submittedName>
</protein>
<reference evidence="3" key="1">
    <citation type="submission" date="2022-07" db="EMBL/GenBank/DDBJ databases">
        <title>Gramela sediminis sp. nov., isolated from deep-sea sediment of the Indian Ocean.</title>
        <authorList>
            <person name="Shi H."/>
        </authorList>
    </citation>
    <scope>NUCLEOTIDE SEQUENCE</scope>
    <source>
        <strain evidence="3">GC03-9</strain>
    </source>
</reference>